<dbReference type="Proteomes" id="UP000186817">
    <property type="component" value="Unassembled WGS sequence"/>
</dbReference>
<reference evidence="1 2" key="1">
    <citation type="submission" date="2016-02" db="EMBL/GenBank/DDBJ databases">
        <title>Genome analysis of coral dinoflagellate symbionts highlights evolutionary adaptations to a symbiotic lifestyle.</title>
        <authorList>
            <person name="Aranda M."/>
            <person name="Li Y."/>
            <person name="Liew Y.J."/>
            <person name="Baumgarten S."/>
            <person name="Simakov O."/>
            <person name="Wilson M."/>
            <person name="Piel J."/>
            <person name="Ashoor H."/>
            <person name="Bougouffa S."/>
            <person name="Bajic V.B."/>
            <person name="Ryu T."/>
            <person name="Ravasi T."/>
            <person name="Bayer T."/>
            <person name="Micklem G."/>
            <person name="Kim H."/>
            <person name="Bhak J."/>
            <person name="Lajeunesse T.C."/>
            <person name="Voolstra C.R."/>
        </authorList>
    </citation>
    <scope>NUCLEOTIDE SEQUENCE [LARGE SCALE GENOMIC DNA]</scope>
    <source>
        <strain evidence="1 2">CCMP2467</strain>
    </source>
</reference>
<dbReference type="EMBL" id="LSRX01000265">
    <property type="protein sequence ID" value="OLQ02363.1"/>
    <property type="molecule type" value="Genomic_DNA"/>
</dbReference>
<proteinExistence type="predicted"/>
<protein>
    <submittedName>
        <fullName evidence="1">Uncharacterized protein</fullName>
    </submittedName>
</protein>
<gene>
    <name evidence="1" type="ORF">AK812_SmicGene14764</name>
</gene>
<accession>A0A1Q9E4N5</accession>
<name>A0A1Q9E4N5_SYMMI</name>
<sequence>MRSCCYRVTLNIDDVLPESSPESEELKFTSISMLAQCAGFEQLTKDPLMRAPFQVGAMVAGARAAPLGGESRVKALRDALALTLPVDLRMGKRLPSILGRSTALTARSHVRTDPNIFDPHFLVGPSATRSDAPVRQSMWSIYFFMQYTRCSDGRVEMVGTRVEKLVGCGRGYATKDLQLLRCSCFEAQGEGDGGTIEMLLSF</sequence>
<dbReference type="AlphaFoldDB" id="A0A1Q9E4N5"/>
<keyword evidence="2" id="KW-1185">Reference proteome</keyword>
<evidence type="ECO:0000313" key="2">
    <source>
        <dbReference type="Proteomes" id="UP000186817"/>
    </source>
</evidence>
<organism evidence="1 2">
    <name type="scientific">Symbiodinium microadriaticum</name>
    <name type="common">Dinoflagellate</name>
    <name type="synonym">Zooxanthella microadriatica</name>
    <dbReference type="NCBI Taxonomy" id="2951"/>
    <lineage>
        <taxon>Eukaryota</taxon>
        <taxon>Sar</taxon>
        <taxon>Alveolata</taxon>
        <taxon>Dinophyceae</taxon>
        <taxon>Suessiales</taxon>
        <taxon>Symbiodiniaceae</taxon>
        <taxon>Symbiodinium</taxon>
    </lineage>
</organism>
<evidence type="ECO:0000313" key="1">
    <source>
        <dbReference type="EMBL" id="OLQ02363.1"/>
    </source>
</evidence>
<comment type="caution">
    <text evidence="1">The sequence shown here is derived from an EMBL/GenBank/DDBJ whole genome shotgun (WGS) entry which is preliminary data.</text>
</comment>